<dbReference type="GO" id="GO:0043565">
    <property type="term" value="F:sequence-specific DNA binding"/>
    <property type="evidence" value="ECO:0007669"/>
    <property type="project" value="TreeGrafter"/>
</dbReference>
<organism evidence="3 4">
    <name type="scientific">Ewingella americana</name>
    <dbReference type="NCBI Taxonomy" id="41202"/>
    <lineage>
        <taxon>Bacteria</taxon>
        <taxon>Pseudomonadati</taxon>
        <taxon>Pseudomonadota</taxon>
        <taxon>Gammaproteobacteria</taxon>
        <taxon>Enterobacterales</taxon>
        <taxon>Yersiniaceae</taxon>
        <taxon>Ewingella</taxon>
    </lineage>
</organism>
<dbReference type="InterPro" id="IPR005119">
    <property type="entry name" value="LysR_subst-bd"/>
</dbReference>
<dbReference type="Gene3D" id="3.40.190.290">
    <property type="match status" value="1"/>
</dbReference>
<dbReference type="GO" id="GO:0006351">
    <property type="term" value="P:DNA-templated transcription"/>
    <property type="evidence" value="ECO:0007669"/>
    <property type="project" value="TreeGrafter"/>
</dbReference>
<dbReference type="PANTHER" id="PTHR30537">
    <property type="entry name" value="HTH-TYPE TRANSCRIPTIONAL REGULATOR"/>
    <property type="match status" value="1"/>
</dbReference>
<dbReference type="GO" id="GO:0003700">
    <property type="term" value="F:DNA-binding transcription factor activity"/>
    <property type="evidence" value="ECO:0007669"/>
    <property type="project" value="TreeGrafter"/>
</dbReference>
<dbReference type="Proteomes" id="UP000254304">
    <property type="component" value="Unassembled WGS sequence"/>
</dbReference>
<accession>A0A377TD12</accession>
<reference evidence="3 4" key="1">
    <citation type="submission" date="2018-06" db="EMBL/GenBank/DDBJ databases">
        <authorList>
            <consortium name="Pathogen Informatics"/>
            <person name="Doyle S."/>
        </authorList>
    </citation>
    <scope>NUCLEOTIDE SEQUENCE [LARGE SCALE GENOMIC DNA]</scope>
    <source>
        <strain evidence="3 4">NCTC12157</strain>
    </source>
</reference>
<evidence type="ECO:0000313" key="3">
    <source>
        <dbReference type="EMBL" id="STS10682.1"/>
    </source>
</evidence>
<sequence length="141" mass="16113">MNYVTCASPAYLEQYGRPIHPNDLVNHRCVNYFSARTGKVFDWYFTQNEQRLQVTLSSHMAVSDSYAYTAAGLSGLGIIQMADFLMVEMIAEGRLISILDDWSNEPLPIHVVYPQNRHLSAKVRVFVDWATELFSRHPTLS</sequence>
<evidence type="ECO:0000259" key="2">
    <source>
        <dbReference type="Pfam" id="PF03466"/>
    </source>
</evidence>
<gene>
    <name evidence="3" type="primary">dmlR_34</name>
    <name evidence="3" type="ORF">NCTC12157_05281</name>
</gene>
<dbReference type="Pfam" id="PF03466">
    <property type="entry name" value="LysR_substrate"/>
    <property type="match status" value="1"/>
</dbReference>
<dbReference type="EMBL" id="UGGO01000002">
    <property type="protein sequence ID" value="STS10682.1"/>
    <property type="molecule type" value="Genomic_DNA"/>
</dbReference>
<dbReference type="PANTHER" id="PTHR30537:SF72">
    <property type="entry name" value="LYSR FAMILY TRANSCRIPTIONAL REGULATOR"/>
    <property type="match status" value="1"/>
</dbReference>
<dbReference type="AlphaFoldDB" id="A0A377TD12"/>
<dbReference type="SUPFAM" id="SSF53850">
    <property type="entry name" value="Periplasmic binding protein-like II"/>
    <property type="match status" value="1"/>
</dbReference>
<dbReference type="InterPro" id="IPR058163">
    <property type="entry name" value="LysR-type_TF_proteobact-type"/>
</dbReference>
<evidence type="ECO:0000256" key="1">
    <source>
        <dbReference type="ARBA" id="ARBA00009437"/>
    </source>
</evidence>
<feature type="domain" description="LysR substrate-binding" evidence="2">
    <location>
        <begin position="3"/>
        <end position="133"/>
    </location>
</feature>
<evidence type="ECO:0000313" key="4">
    <source>
        <dbReference type="Proteomes" id="UP000254304"/>
    </source>
</evidence>
<proteinExistence type="inferred from homology"/>
<name>A0A377TD12_9GAMM</name>
<protein>
    <submittedName>
        <fullName evidence="3">D-malate degradation protein R</fullName>
    </submittedName>
</protein>
<comment type="similarity">
    <text evidence="1">Belongs to the LysR transcriptional regulatory family.</text>
</comment>